<reference evidence="1 2" key="1">
    <citation type="submission" date="2019-02" db="EMBL/GenBank/DDBJ databases">
        <title>Paenibacillus sp. nov., isolated from surface-sterilized tissue of Thalictrum simplex L.</title>
        <authorList>
            <person name="Tuo L."/>
        </authorList>
    </citation>
    <scope>NUCLEOTIDE SEQUENCE [LARGE SCALE GENOMIC DNA]</scope>
    <source>
        <strain evidence="1 2">N2SHLJ1</strain>
    </source>
</reference>
<name>A0A4Q9DWD8_9BACL</name>
<gene>
    <name evidence="1" type="ORF">EYB31_05345</name>
</gene>
<comment type="caution">
    <text evidence="1">The sequence shown here is derived from an EMBL/GenBank/DDBJ whole genome shotgun (WGS) entry which is preliminary data.</text>
</comment>
<protein>
    <submittedName>
        <fullName evidence="1">Uncharacterized protein</fullName>
    </submittedName>
</protein>
<proteinExistence type="predicted"/>
<evidence type="ECO:0000313" key="2">
    <source>
        <dbReference type="Proteomes" id="UP000293142"/>
    </source>
</evidence>
<organism evidence="1 2">
    <name type="scientific">Paenibacillus thalictri</name>
    <dbReference type="NCBI Taxonomy" id="2527873"/>
    <lineage>
        <taxon>Bacteria</taxon>
        <taxon>Bacillati</taxon>
        <taxon>Bacillota</taxon>
        <taxon>Bacilli</taxon>
        <taxon>Bacillales</taxon>
        <taxon>Paenibacillaceae</taxon>
        <taxon>Paenibacillus</taxon>
    </lineage>
</organism>
<dbReference type="EMBL" id="SIRE01000004">
    <property type="protein sequence ID" value="TBL80655.1"/>
    <property type="molecule type" value="Genomic_DNA"/>
</dbReference>
<dbReference type="OrthoDB" id="9891824at2"/>
<dbReference type="Proteomes" id="UP000293142">
    <property type="component" value="Unassembled WGS sequence"/>
</dbReference>
<keyword evidence="2" id="KW-1185">Reference proteome</keyword>
<dbReference type="AlphaFoldDB" id="A0A4Q9DWD8"/>
<accession>A0A4Q9DWD8</accession>
<dbReference type="RefSeq" id="WP_131012256.1">
    <property type="nucleotide sequence ID" value="NZ_SIRE01000004.1"/>
</dbReference>
<evidence type="ECO:0000313" key="1">
    <source>
        <dbReference type="EMBL" id="TBL80655.1"/>
    </source>
</evidence>
<sequence length="112" mass="12587">MKVIGFFPLFQTRSTEINLIKNMLVKAGFIYAATARTVQEVKPILGDHPDVKVIALHGFNSSGWSQIDKLRLTMLISSHHLKWVHTGPDDGCDMQKLIAVKEELAWEEAGQQ</sequence>